<gene>
    <name evidence="2" type="primary">rbfA</name>
    <name evidence="3" type="ORF">SAMN02745975_00596</name>
</gene>
<dbReference type="SUPFAM" id="SSF89919">
    <property type="entry name" value="Ribosome-binding factor A, RbfA"/>
    <property type="match status" value="1"/>
</dbReference>
<dbReference type="Gene3D" id="3.30.300.20">
    <property type="match status" value="1"/>
</dbReference>
<evidence type="ECO:0000313" key="3">
    <source>
        <dbReference type="EMBL" id="SHI78930.1"/>
    </source>
</evidence>
<dbReference type="GO" id="GO:0005829">
    <property type="term" value="C:cytosol"/>
    <property type="evidence" value="ECO:0007669"/>
    <property type="project" value="TreeGrafter"/>
</dbReference>
<dbReference type="PANTHER" id="PTHR33515:SF1">
    <property type="entry name" value="RIBOSOME-BINDING FACTOR A, CHLOROPLASTIC-RELATED"/>
    <property type="match status" value="1"/>
</dbReference>
<dbReference type="PANTHER" id="PTHR33515">
    <property type="entry name" value="RIBOSOME-BINDING FACTOR A, CHLOROPLASTIC-RELATED"/>
    <property type="match status" value="1"/>
</dbReference>
<evidence type="ECO:0000313" key="4">
    <source>
        <dbReference type="Proteomes" id="UP000184536"/>
    </source>
</evidence>
<accession>A0A1M6E0N5</accession>
<dbReference type="GO" id="GO:0030490">
    <property type="term" value="P:maturation of SSU-rRNA"/>
    <property type="evidence" value="ECO:0007669"/>
    <property type="project" value="UniProtKB-UniRule"/>
</dbReference>
<dbReference type="NCBIfam" id="TIGR00082">
    <property type="entry name" value="rbfA"/>
    <property type="match status" value="1"/>
</dbReference>
<evidence type="ECO:0000256" key="2">
    <source>
        <dbReference type="HAMAP-Rule" id="MF_00003"/>
    </source>
</evidence>
<dbReference type="STRING" id="1121919.SAMN02745975_00596"/>
<dbReference type="RefSeq" id="WP_110939885.1">
    <property type="nucleotide sequence ID" value="NZ_FQZV01000007.1"/>
</dbReference>
<reference evidence="4" key="1">
    <citation type="submission" date="2016-11" db="EMBL/GenBank/DDBJ databases">
        <authorList>
            <person name="Varghese N."/>
            <person name="Submissions S."/>
        </authorList>
    </citation>
    <scope>NUCLEOTIDE SEQUENCE [LARGE SCALE GENOMIC DNA]</scope>
    <source>
        <strain evidence="4">DSM 17957</strain>
    </source>
</reference>
<dbReference type="GO" id="GO:0043024">
    <property type="term" value="F:ribosomal small subunit binding"/>
    <property type="evidence" value="ECO:0007669"/>
    <property type="project" value="TreeGrafter"/>
</dbReference>
<evidence type="ECO:0000256" key="1">
    <source>
        <dbReference type="ARBA" id="ARBA00022517"/>
    </source>
</evidence>
<keyword evidence="4" id="KW-1185">Reference proteome</keyword>
<keyword evidence="2" id="KW-0963">Cytoplasm</keyword>
<dbReference type="Pfam" id="PF02033">
    <property type="entry name" value="RBFA"/>
    <property type="match status" value="1"/>
</dbReference>
<protein>
    <recommendedName>
        <fullName evidence="2">Ribosome-binding factor A</fullName>
    </recommendedName>
</protein>
<dbReference type="InterPro" id="IPR023799">
    <property type="entry name" value="RbfA_dom_sf"/>
</dbReference>
<dbReference type="AlphaFoldDB" id="A0A1M6E0N5"/>
<comment type="similarity">
    <text evidence="2">Belongs to the RbfA family.</text>
</comment>
<name>A0A1M6E0N5_9FIRM</name>
<organism evidence="3 4">
    <name type="scientific">Geosporobacter subterraneus DSM 17957</name>
    <dbReference type="NCBI Taxonomy" id="1121919"/>
    <lineage>
        <taxon>Bacteria</taxon>
        <taxon>Bacillati</taxon>
        <taxon>Bacillota</taxon>
        <taxon>Clostridia</taxon>
        <taxon>Peptostreptococcales</taxon>
        <taxon>Thermotaleaceae</taxon>
        <taxon>Geosporobacter</taxon>
    </lineage>
</organism>
<keyword evidence="1 2" id="KW-0690">Ribosome biogenesis</keyword>
<sequence>MAYPRTNRIGEEIKKLVSHLIRNELKDPRISNLTSVVDVDVTRDLRYANIFISVYGTQEEKESTIDGLTKAAGFVRKEIGKSLKLRYTPEPIFKMDTSIEKGLYISSLINKVNAKETRNENDDNTN</sequence>
<dbReference type="InterPro" id="IPR015946">
    <property type="entry name" value="KH_dom-like_a/b"/>
</dbReference>
<dbReference type="HAMAP" id="MF_00003">
    <property type="entry name" value="RbfA"/>
    <property type="match status" value="1"/>
</dbReference>
<dbReference type="InterPro" id="IPR000238">
    <property type="entry name" value="RbfA"/>
</dbReference>
<dbReference type="OrthoDB" id="307788at2"/>
<comment type="subcellular location">
    <subcellularLocation>
        <location evidence="2">Cytoplasm</location>
    </subcellularLocation>
</comment>
<dbReference type="EMBL" id="FQZV01000007">
    <property type="protein sequence ID" value="SHI78930.1"/>
    <property type="molecule type" value="Genomic_DNA"/>
</dbReference>
<dbReference type="Proteomes" id="UP000184536">
    <property type="component" value="Unassembled WGS sequence"/>
</dbReference>
<comment type="function">
    <text evidence="2">One of several proteins that assist in the late maturation steps of the functional core of the 30S ribosomal subunit. Associates with free 30S ribosomal subunits (but not with 30S subunits that are part of 70S ribosomes or polysomes). Required for efficient processing of 16S rRNA. May interact with the 5'-terminal helix region of 16S rRNA.</text>
</comment>
<comment type="subunit">
    <text evidence="2">Monomer. Binds 30S ribosomal subunits, but not 50S ribosomal subunits or 70S ribosomes.</text>
</comment>
<proteinExistence type="inferred from homology"/>